<dbReference type="FunFam" id="2.40.110.10:FF:000031">
    <property type="entry name" value="Acyl-CoA dehydrogenase, putative"/>
    <property type="match status" value="1"/>
</dbReference>
<evidence type="ECO:0000256" key="6">
    <source>
        <dbReference type="ARBA" id="ARBA00051388"/>
    </source>
</evidence>
<dbReference type="GO" id="GO:0050660">
    <property type="term" value="F:flavin adenine dinucleotide binding"/>
    <property type="evidence" value="ECO:0007669"/>
    <property type="project" value="InterPro"/>
</dbReference>
<evidence type="ECO:0000256" key="7">
    <source>
        <dbReference type="ARBA" id="ARBA00058683"/>
    </source>
</evidence>
<dbReference type="Gene3D" id="1.10.540.10">
    <property type="entry name" value="Acyl-CoA dehydrogenase/oxidase, N-terminal domain"/>
    <property type="match status" value="1"/>
</dbReference>
<dbReference type="InterPro" id="IPR036250">
    <property type="entry name" value="AcylCo_DH-like_C"/>
</dbReference>
<evidence type="ECO:0000256" key="9">
    <source>
        <dbReference type="ARBA" id="ARBA00069043"/>
    </source>
</evidence>
<comment type="caution">
    <text evidence="15">The sequence shown here is derived from an EMBL/GenBank/DDBJ whole genome shotgun (WGS) entry which is preliminary data.</text>
</comment>
<comment type="similarity">
    <text evidence="2 10">Belongs to the acyl-CoA dehydrogenase family.</text>
</comment>
<accession>A0A558BG63</accession>
<organism evidence="15 16">
    <name type="scientific">Marinobacter vinifirmus</name>
    <dbReference type="NCBI Taxonomy" id="355591"/>
    <lineage>
        <taxon>Bacteria</taxon>
        <taxon>Pseudomonadati</taxon>
        <taxon>Pseudomonadota</taxon>
        <taxon>Gammaproteobacteria</taxon>
        <taxon>Pseudomonadales</taxon>
        <taxon>Marinobacteraceae</taxon>
        <taxon>Marinobacter</taxon>
    </lineage>
</organism>
<dbReference type="InterPro" id="IPR025878">
    <property type="entry name" value="Acyl-CoA_dh-like_C_dom"/>
</dbReference>
<dbReference type="GO" id="GO:0016627">
    <property type="term" value="F:oxidoreductase activity, acting on the CH-CH group of donors"/>
    <property type="evidence" value="ECO:0007669"/>
    <property type="project" value="InterPro"/>
</dbReference>
<sequence length="596" mass="64539">MADYQAPLRDMRFVLNEVFDAPALWASLPKIAENVDPDTADAILEEAGKITGGVLAPLNREADEQGCKWNEGEVTSPEGFKEAYQTIVDGGWNGLGGNPEFGGMGMPKTLVAQFEEMMQGANMAFGLAPMLTAGACLALDAHGSQELKEKYLPNMYSGVWSGAMDLTEPHAGTDLGIIRTKAEPNDDGSFNVTGTKIFITWGEHDMAENIIHLVLAKLPDAPKGPKGISLFLVPKFMVNDDGSLGERNQFSCGSIEKKMGIKGSATCVMNFDGAKGWLVGEENKGLAAMFTMMNYERLGVGIQGIGAAEASLQSAREYANERIQSRAPTGAQQPEKAADPILVHPDVRRMLLTMKSYVEGGRAFSTYVAQWLDISKYSQDDEQRKHAEGMVALLTPVAKAFLTDRGLETTIIGQQVFGGHGFIREWGQEQLVRDCRITQIYEGTNGIQAMDLMGRKVVGSQGQLYELFVQDVATFIEENTGDAALKPYLEPLAAAVERLSDVTEHVIKQAGDNPNAIGAAAVDYLDMFGYTALAYMWAKTVKAAAPKAEADTSGFYTGKLKTARFYFDRLLPKTVSLAEGIRSGSDAMMALAANEI</sequence>
<dbReference type="SUPFAM" id="SSF47203">
    <property type="entry name" value="Acyl-CoA dehydrogenase C-terminal domain-like"/>
    <property type="match status" value="1"/>
</dbReference>
<dbReference type="Pfam" id="PF02770">
    <property type="entry name" value="Acyl-CoA_dh_M"/>
    <property type="match status" value="1"/>
</dbReference>
<dbReference type="EC" id="1.3.99.41" evidence="8"/>
<evidence type="ECO:0000256" key="1">
    <source>
        <dbReference type="ARBA" id="ARBA00001974"/>
    </source>
</evidence>
<evidence type="ECO:0000259" key="12">
    <source>
        <dbReference type="Pfam" id="PF02770"/>
    </source>
</evidence>
<comment type="catalytic activity">
    <reaction evidence="6">
        <text>3-(methylsulfanyl)propanoyl-CoA + oxidized [electron-transfer flavoprotein] + H(+) = 3-(methylsulfanyl)acryloyl-CoA + reduced [electron-transfer flavoprotein]</text>
        <dbReference type="Rhea" id="RHEA:52612"/>
        <dbReference type="Rhea" id="RHEA-COMP:10685"/>
        <dbReference type="Rhea" id="RHEA-COMP:10686"/>
        <dbReference type="ChEBI" id="CHEBI:15378"/>
        <dbReference type="ChEBI" id="CHEBI:57692"/>
        <dbReference type="ChEBI" id="CHEBI:58307"/>
        <dbReference type="ChEBI" id="CHEBI:82815"/>
        <dbReference type="ChEBI" id="CHEBI:84994"/>
        <dbReference type="EC" id="1.3.99.41"/>
    </reaction>
    <physiologicalReaction direction="left-to-right" evidence="6">
        <dbReference type="Rhea" id="RHEA:52613"/>
    </physiologicalReaction>
</comment>
<evidence type="ECO:0000259" key="14">
    <source>
        <dbReference type="Pfam" id="PF12806"/>
    </source>
</evidence>
<evidence type="ECO:0000256" key="4">
    <source>
        <dbReference type="ARBA" id="ARBA00022827"/>
    </source>
</evidence>
<dbReference type="AlphaFoldDB" id="A0A558BG63"/>
<dbReference type="Pfam" id="PF12806">
    <property type="entry name" value="Acyl-CoA_dh_C"/>
    <property type="match status" value="1"/>
</dbReference>
<dbReference type="RefSeq" id="WP_273132188.1">
    <property type="nucleotide sequence ID" value="NZ_VMRX01000005.1"/>
</dbReference>
<name>A0A558BG63_9GAMM</name>
<dbReference type="PANTHER" id="PTHR42803:SF1">
    <property type="entry name" value="BROAD-SPECIFICITY LINEAR ACYL-COA DEHYDROGENASE FADE5"/>
    <property type="match status" value="1"/>
</dbReference>
<dbReference type="Pfam" id="PF00441">
    <property type="entry name" value="Acyl-CoA_dh_1"/>
    <property type="match status" value="1"/>
</dbReference>
<proteinExistence type="inferred from homology"/>
<dbReference type="Gene3D" id="2.40.110.10">
    <property type="entry name" value="Butyryl-CoA Dehydrogenase, subunit A, domain 2"/>
    <property type="match status" value="1"/>
</dbReference>
<dbReference type="InterPro" id="IPR037069">
    <property type="entry name" value="AcylCoA_DH/ox_N_sf"/>
</dbReference>
<evidence type="ECO:0000259" key="13">
    <source>
        <dbReference type="Pfam" id="PF02771"/>
    </source>
</evidence>
<dbReference type="EMBL" id="VMRX01000005">
    <property type="protein sequence ID" value="TVT35504.1"/>
    <property type="molecule type" value="Genomic_DNA"/>
</dbReference>
<evidence type="ECO:0000256" key="5">
    <source>
        <dbReference type="ARBA" id="ARBA00023002"/>
    </source>
</evidence>
<evidence type="ECO:0000259" key="11">
    <source>
        <dbReference type="Pfam" id="PF00441"/>
    </source>
</evidence>
<keyword evidence="3 10" id="KW-0285">Flavoprotein</keyword>
<gene>
    <name evidence="15" type="ORF">FHK81_03230</name>
</gene>
<dbReference type="Gene3D" id="1.20.140.10">
    <property type="entry name" value="Butyryl-CoA Dehydrogenase, subunit A, domain 3"/>
    <property type="match status" value="1"/>
</dbReference>
<keyword evidence="4 10" id="KW-0274">FAD</keyword>
<comment type="function">
    <text evidence="7">Involved in the assimilation of dimethylsulphoniopropionate (DMSP), an important compound in the fixation of carbon in marine phytoplankton, by mediating the conversion of 3-(methylthio)propanoyl-CoA (MMPA-CoA) to 3-(methylthio)acryloyl-CoA (MTA-CoA).</text>
</comment>
<protein>
    <recommendedName>
        <fullName evidence="9">3-methylmercaptopropionyl-CoA dehydrogenase</fullName>
        <ecNumber evidence="8">1.3.99.41</ecNumber>
    </recommendedName>
</protein>
<dbReference type="InterPro" id="IPR052166">
    <property type="entry name" value="Diverse_Acyl-CoA_DH"/>
</dbReference>
<evidence type="ECO:0000256" key="8">
    <source>
        <dbReference type="ARBA" id="ARBA00066694"/>
    </source>
</evidence>
<keyword evidence="5 10" id="KW-0560">Oxidoreductase</keyword>
<feature type="domain" description="Acetyl-CoA dehydrogenase-like C-terminal" evidence="14">
    <location>
        <begin position="468"/>
        <end position="591"/>
    </location>
</feature>
<evidence type="ECO:0000256" key="2">
    <source>
        <dbReference type="ARBA" id="ARBA00009347"/>
    </source>
</evidence>
<reference evidence="15 16" key="1">
    <citation type="submission" date="2019-07" db="EMBL/GenBank/DDBJ databases">
        <title>The pathways for chlorine oxyanion respiration interact through the shared metabolite chlorate.</title>
        <authorList>
            <person name="Barnum T.P."/>
            <person name="Cheng Y."/>
            <person name="Hill K.A."/>
            <person name="Lucas L.N."/>
            <person name="Carlson H.K."/>
            <person name="Coates J.D."/>
        </authorList>
    </citation>
    <scope>NUCLEOTIDE SEQUENCE [LARGE SCALE GENOMIC DNA]</scope>
    <source>
        <strain evidence="15">UCB</strain>
    </source>
</reference>
<feature type="domain" description="Acyl-CoA dehydrogenase/oxidase C-terminal" evidence="11">
    <location>
        <begin position="283"/>
        <end position="452"/>
    </location>
</feature>
<evidence type="ECO:0000256" key="3">
    <source>
        <dbReference type="ARBA" id="ARBA00022630"/>
    </source>
</evidence>
<dbReference type="InterPro" id="IPR006091">
    <property type="entry name" value="Acyl-CoA_Oxase/DH_mid-dom"/>
</dbReference>
<dbReference type="Pfam" id="PF02771">
    <property type="entry name" value="Acyl-CoA_dh_N"/>
    <property type="match status" value="1"/>
</dbReference>
<dbReference type="PANTHER" id="PTHR42803">
    <property type="entry name" value="ACYL-COA DEHYDROGENASE"/>
    <property type="match status" value="1"/>
</dbReference>
<comment type="cofactor">
    <cofactor evidence="1 10">
        <name>FAD</name>
        <dbReference type="ChEBI" id="CHEBI:57692"/>
    </cofactor>
</comment>
<dbReference type="InterPro" id="IPR046373">
    <property type="entry name" value="Acyl-CoA_Oxase/DH_mid-dom_sf"/>
</dbReference>
<evidence type="ECO:0000313" key="16">
    <source>
        <dbReference type="Proteomes" id="UP000319142"/>
    </source>
</evidence>
<dbReference type="InterPro" id="IPR009100">
    <property type="entry name" value="AcylCoA_DH/oxidase_NM_dom_sf"/>
</dbReference>
<dbReference type="Proteomes" id="UP000319142">
    <property type="component" value="Unassembled WGS sequence"/>
</dbReference>
<dbReference type="SUPFAM" id="SSF56645">
    <property type="entry name" value="Acyl-CoA dehydrogenase NM domain-like"/>
    <property type="match status" value="1"/>
</dbReference>
<feature type="domain" description="Acyl-CoA dehydrogenase/oxidase N-terminal" evidence="13">
    <location>
        <begin position="42"/>
        <end position="158"/>
    </location>
</feature>
<evidence type="ECO:0000313" key="15">
    <source>
        <dbReference type="EMBL" id="TVT35504.1"/>
    </source>
</evidence>
<evidence type="ECO:0000256" key="10">
    <source>
        <dbReference type="RuleBase" id="RU362125"/>
    </source>
</evidence>
<feature type="domain" description="Acyl-CoA oxidase/dehydrogenase middle" evidence="12">
    <location>
        <begin position="163"/>
        <end position="272"/>
    </location>
</feature>
<dbReference type="InterPro" id="IPR013786">
    <property type="entry name" value="AcylCoA_DH/ox_N"/>
</dbReference>
<dbReference type="InterPro" id="IPR009075">
    <property type="entry name" value="AcylCo_DH/oxidase_C"/>
</dbReference>